<evidence type="ECO:0000256" key="1">
    <source>
        <dbReference type="ARBA" id="ARBA00022729"/>
    </source>
</evidence>
<sequence>MIILRRIYMQIKQEKYALGKSKNIEITSKDFDIKADIKLNINEYEINIDSSISGIVTDNLGTPIKNALIKLMNNNLQVLATTKTDNTGKYIIDVVPLSSGYILLATSIGKLLEQSPSFSLLNKENKIINFILNNDNNSLIGGLSGVLVDSMGERIRGAVISLYRVTGGDEELLGTTYSDFEGEFLFNELEEGIYEIVISSLKFFPYNETITIESNKIYLFKKELKRDPVLSNGSISGIIADNFNNGILKADVVLYKIENNIKTPVAFTQSNSSGIYSFNDLPFGNYMVKSNTSQNTNLEYLITPSVKITSTSQLGTYNLTSGILENNTFVDYSTGFVTNIGGTKDGSIILVINIEKSGLYELAIQYVAADFNRCLKLEVNGKDNGEIYKVPITSGWTIDNSKIFNILTTLRQGANILKFHGDGNNLAPNLGTVTFIFNETEKVTLFAINPLDSLTYNVSTGAFGGGAKVNELTNFTENLGGADDGSSTVLVEVRDAMVYYLEVKYIAPKSNLNLKIDINDINDMNIYTVTKTKSSKVKDALTFTIPITLKAGKNTIKFHGDGKNSSPALEEFVLNLPPLEFELNKGILENEAKADATKNFVLGIGGKLNGSSTVRVNVNDSGKYKLFLKYVGTENNLELKVDINGVNTGTVYTLPKTKGLKFTDCLTFAFDIKLNSGNNSIKFYGSNQSVSPNLAFFSVMFDDVVTPVAPIVPIAPTTVQENYEIINATLSSPATFDKNSNFVTSLGGKNNGSCSIAVLVKHTGNYILTIGYRNQNRKFKIDINGLSKNRIYETTGDFIDTFSTLIDLNEGENILKFYGTGFAEELAPDLGDFTLKLNMPINLRLADGIFENGSNIQPSGIITGIGGPENGSFSFNYFASEAGPYRLNLIFSGEGRPIILDINNDEFPTSYNIPAVTTETVLFNINIGLEKGNNIISFYGVGEEYAPDLHSIEIEKIIIDSLGSGYRFFSQGELNNGAKVEDNTGFVIDVGGINNGWVKLEVNVPDNDYYDLGIKYLTKYFDTPAKLDVNEKTYSFTLPAKDYNSEPVLFTLSRIYLNKDKNILKFYGNGLNTVAKLDSFKIFKSPQSVTIPKDVAFYVKDGDLEPPAFISKTISNFVENIGGSTENGKKEGTSTVRINSEDKSGLYYLVLEYLADATSKNLAIDVNGVYNDIIYNFPETNSLKATDARKFSIPIMLNEGINLIKFRGDGSSYAPKLGRLEISTIPEDRTYNVSEGYLENNAMINLNTKFITNLGGNNNGSSTVLVNAYKSGIYYLTIKYLSPIGDSFIQIDIMNNNDANSSITHKFSKTLSGELKDIKITVLKVILTAGENKIKFHGTDLEKNKITPDLELFTVTSDDYVKTYDLTKEGKFSNGARKSSNPGFVTGLGGIKKGSILLNVDVEVEGLYDLAFIYIEEKSEKTLKIAVNEVKLSETLKIPAAINKSNRSTNSYVIPIELKNGNNLIKFSSKRGLTTGPTIGQITLTLIKSREDIAYGKHLISNGKLKNGATIDANSQMINNIGGKSNGEITVTFNAPFDGFYKLILQVAVPIEFLEKGIPCRLLIDVNAVSTKKEYAISTTLLDKPKNTDFKKRKEPLLSTLNVKIFLKKGENTIRFYGNGKDEGPLLGNYNVFFLSKPSTLQNIELLPSGIYYLDYAFADGILENGATIDLSTGFVTNIGGANNGFVTIEVNMPETGIYTLLIEYLALEFNLPFTMAINEKPTGNILNFEKCTSYSKVKSFTQKFKKGINKIKFYGYTTHNCPQFSKIAFVLMAKEKNN</sequence>
<accession>A0A6I1ML49</accession>
<dbReference type="Proteomes" id="UP000430345">
    <property type="component" value="Unassembled WGS sequence"/>
</dbReference>
<proteinExistence type="predicted"/>
<dbReference type="PANTHER" id="PTHR23303">
    <property type="entry name" value="CARBOXYPEPTIDASE REGULATORY REGION-CONTAINING"/>
    <property type="match status" value="1"/>
</dbReference>
<dbReference type="Gene3D" id="2.60.120.260">
    <property type="entry name" value="Galactose-binding domain-like"/>
    <property type="match status" value="11"/>
</dbReference>
<dbReference type="Gene3D" id="2.60.40.10">
    <property type="entry name" value="Immunoglobulins"/>
    <property type="match status" value="1"/>
</dbReference>
<keyword evidence="1" id="KW-0732">Signal</keyword>
<dbReference type="InterPro" id="IPR008969">
    <property type="entry name" value="CarboxyPept-like_regulatory"/>
</dbReference>
<reference evidence="2 3" key="1">
    <citation type="submission" date="2019-10" db="EMBL/GenBank/DDBJ databases">
        <title>The Genome Sequence of Clostridium tarantellae Isolated from Fish Brain.</title>
        <authorList>
            <person name="Bano L."/>
            <person name="Kiel M."/>
            <person name="Sales G."/>
            <person name="Doxey A.C."/>
            <person name="Mansfield M.J."/>
            <person name="Schiavone M."/>
            <person name="Rossetto O."/>
            <person name="Pirazzini M."/>
            <person name="Dobrindt U."/>
            <person name="Montecucco C."/>
        </authorList>
    </citation>
    <scope>NUCLEOTIDE SEQUENCE [LARGE SCALE GENOMIC DNA]</scope>
    <source>
        <strain evidence="2 3">DSM 3997</strain>
    </source>
</reference>
<dbReference type="Pfam" id="PF13620">
    <property type="entry name" value="CarboxypepD_reg"/>
    <property type="match status" value="1"/>
</dbReference>
<evidence type="ECO:0000313" key="2">
    <source>
        <dbReference type="EMBL" id="MPQ44125.1"/>
    </source>
</evidence>
<dbReference type="InterPro" id="IPR051417">
    <property type="entry name" value="SDr/BOS_complex"/>
</dbReference>
<comment type="caution">
    <text evidence="2">The sequence shown here is derived from an EMBL/GenBank/DDBJ whole genome shotgun (WGS) entry which is preliminary data.</text>
</comment>
<protein>
    <recommendedName>
        <fullName evidence="4">CBM6 domain-containing protein</fullName>
    </recommendedName>
</protein>
<name>A0A6I1ML49_9CLOT</name>
<dbReference type="OrthoDB" id="1924619at2"/>
<organism evidence="2 3">
    <name type="scientific">Clostridium tarantellae</name>
    <dbReference type="NCBI Taxonomy" id="39493"/>
    <lineage>
        <taxon>Bacteria</taxon>
        <taxon>Bacillati</taxon>
        <taxon>Bacillota</taxon>
        <taxon>Clostridia</taxon>
        <taxon>Eubacteriales</taxon>
        <taxon>Clostridiaceae</taxon>
        <taxon>Clostridium</taxon>
    </lineage>
</organism>
<gene>
    <name evidence="2" type="ORF">GBZ86_10165</name>
</gene>
<evidence type="ECO:0008006" key="4">
    <source>
        <dbReference type="Google" id="ProtNLM"/>
    </source>
</evidence>
<dbReference type="EMBL" id="WHJC01000155">
    <property type="protein sequence ID" value="MPQ44125.1"/>
    <property type="molecule type" value="Genomic_DNA"/>
</dbReference>
<dbReference type="InterPro" id="IPR013783">
    <property type="entry name" value="Ig-like_fold"/>
</dbReference>
<evidence type="ECO:0000313" key="3">
    <source>
        <dbReference type="Proteomes" id="UP000430345"/>
    </source>
</evidence>
<dbReference type="Gene3D" id="2.60.40.1120">
    <property type="entry name" value="Carboxypeptidase-like, regulatory domain"/>
    <property type="match status" value="1"/>
</dbReference>
<keyword evidence="3" id="KW-1185">Reference proteome</keyword>
<dbReference type="SUPFAM" id="SSF49464">
    <property type="entry name" value="Carboxypeptidase regulatory domain-like"/>
    <property type="match status" value="2"/>
</dbReference>
<dbReference type="SUPFAM" id="SSF117074">
    <property type="entry name" value="Hypothetical protein PA1324"/>
    <property type="match status" value="1"/>
</dbReference>
<dbReference type="CDD" id="cd02795">
    <property type="entry name" value="CBM6-CBM35-CBM36_like"/>
    <property type="match status" value="1"/>
</dbReference>